<dbReference type="SUPFAM" id="SSF54909">
    <property type="entry name" value="Dimeric alpha+beta barrel"/>
    <property type="match status" value="1"/>
</dbReference>
<gene>
    <name evidence="3" type="ORF">RXV94_11680</name>
</gene>
<keyword evidence="3" id="KW-0503">Monooxygenase</keyword>
<keyword evidence="1" id="KW-1133">Transmembrane helix</keyword>
<accession>A0ABU3U8T0</accession>
<organism evidence="3 4">
    <name type="scientific">Gilvirhabdus luticola</name>
    <dbReference type="NCBI Taxonomy" id="3079858"/>
    <lineage>
        <taxon>Bacteria</taxon>
        <taxon>Pseudomonadati</taxon>
        <taxon>Bacteroidota</taxon>
        <taxon>Flavobacteriia</taxon>
        <taxon>Flavobacteriales</taxon>
        <taxon>Flavobacteriaceae</taxon>
        <taxon>Gilvirhabdus</taxon>
    </lineage>
</organism>
<keyword evidence="3" id="KW-0560">Oxidoreductase</keyword>
<dbReference type="GO" id="GO:0004497">
    <property type="term" value="F:monooxygenase activity"/>
    <property type="evidence" value="ECO:0007669"/>
    <property type="project" value="UniProtKB-KW"/>
</dbReference>
<keyword evidence="1" id="KW-0472">Membrane</keyword>
<dbReference type="InterPro" id="IPR007138">
    <property type="entry name" value="ABM_dom"/>
</dbReference>
<proteinExistence type="predicted"/>
<name>A0ABU3U8T0_9FLAO</name>
<dbReference type="InterPro" id="IPR011008">
    <property type="entry name" value="Dimeric_a/b-barrel"/>
</dbReference>
<dbReference type="Gene3D" id="3.30.70.100">
    <property type="match status" value="1"/>
</dbReference>
<feature type="transmembrane region" description="Helical" evidence="1">
    <location>
        <begin position="6"/>
        <end position="24"/>
    </location>
</feature>
<evidence type="ECO:0000256" key="1">
    <source>
        <dbReference type="SAM" id="Phobius"/>
    </source>
</evidence>
<reference evidence="3 4" key="1">
    <citation type="submission" date="2023-10" db="EMBL/GenBank/DDBJ databases">
        <title>Marimonas sp. nov. isolated from tidal mud flat.</title>
        <authorList>
            <person name="Jaincy N.J."/>
            <person name="Srinivasan S."/>
            <person name="Lee S.-S."/>
        </authorList>
    </citation>
    <scope>NUCLEOTIDE SEQUENCE [LARGE SCALE GENOMIC DNA]</scope>
    <source>
        <strain evidence="3 4">MJ-SS3</strain>
    </source>
</reference>
<dbReference type="Pfam" id="PF03992">
    <property type="entry name" value="ABM"/>
    <property type="match status" value="1"/>
</dbReference>
<feature type="domain" description="ABM" evidence="2">
    <location>
        <begin position="38"/>
        <end position="127"/>
    </location>
</feature>
<keyword evidence="4" id="KW-1185">Reference proteome</keyword>
<evidence type="ECO:0000313" key="3">
    <source>
        <dbReference type="EMBL" id="MDU8886823.1"/>
    </source>
</evidence>
<evidence type="ECO:0000259" key="2">
    <source>
        <dbReference type="PROSITE" id="PS51725"/>
    </source>
</evidence>
<sequence>MKSIKSLAVVLLLTISTIVLIGWYPSEKKSDLKSNQNVIVLLKFKAQPKKGVFAVSEFIKLLENVKEEPNFVSIKLHVDPKDNTSILLYEEWKDLSYYNNEHMNTSHLKEFMENSINFLAGPPEITFWKVKNVFK</sequence>
<keyword evidence="1" id="KW-0812">Transmembrane</keyword>
<dbReference type="PROSITE" id="PS51725">
    <property type="entry name" value="ABM"/>
    <property type="match status" value="1"/>
</dbReference>
<comment type="caution">
    <text evidence="3">The sequence shown here is derived from an EMBL/GenBank/DDBJ whole genome shotgun (WGS) entry which is preliminary data.</text>
</comment>
<protein>
    <submittedName>
        <fullName evidence="3">Antibiotic biosynthesis monooxygenase</fullName>
    </submittedName>
</protein>
<dbReference type="Proteomes" id="UP001268651">
    <property type="component" value="Unassembled WGS sequence"/>
</dbReference>
<dbReference type="EMBL" id="JAWHTF010000007">
    <property type="protein sequence ID" value="MDU8886823.1"/>
    <property type="molecule type" value="Genomic_DNA"/>
</dbReference>
<dbReference type="RefSeq" id="WP_316662922.1">
    <property type="nucleotide sequence ID" value="NZ_JAWHTF010000007.1"/>
</dbReference>
<evidence type="ECO:0000313" key="4">
    <source>
        <dbReference type="Proteomes" id="UP001268651"/>
    </source>
</evidence>